<dbReference type="SUPFAM" id="SSF53474">
    <property type="entry name" value="alpha/beta-Hydrolases"/>
    <property type="match status" value="1"/>
</dbReference>
<feature type="region of interest" description="Disordered" evidence="1">
    <location>
        <begin position="341"/>
        <end position="377"/>
    </location>
</feature>
<dbReference type="Proteomes" id="UP000285317">
    <property type="component" value="Chromosome"/>
</dbReference>
<dbReference type="PANTHER" id="PTHR43798:SF5">
    <property type="entry name" value="MONOACYLGLYCEROL LIPASE ABHD6"/>
    <property type="match status" value="1"/>
</dbReference>
<dbReference type="Gene3D" id="3.40.50.1820">
    <property type="entry name" value="alpha/beta hydrolase"/>
    <property type="match status" value="1"/>
</dbReference>
<protein>
    <submittedName>
        <fullName evidence="3">Alpha/beta hydrolase</fullName>
    </submittedName>
</protein>
<feature type="region of interest" description="Disordered" evidence="1">
    <location>
        <begin position="285"/>
        <end position="317"/>
    </location>
</feature>
<feature type="compositionally biased region" description="Basic and acidic residues" evidence="1">
    <location>
        <begin position="285"/>
        <end position="309"/>
    </location>
</feature>
<dbReference type="KEGG" id="rfs:C1I64_13475"/>
<dbReference type="PANTHER" id="PTHR43798">
    <property type="entry name" value="MONOACYLGLYCEROL LIPASE"/>
    <property type="match status" value="1"/>
</dbReference>
<sequence length="377" mass="41591">MPYPGRPLRALASSVRHGLRDVFSTTRSRRRDPRRRYKNTDVSVLRVHRRDVYARVNTVGHTGERTFVLVPGIGVAATYFERLAPALNEFGPVHALDLPGFGGVPHPPNARHMTIGDYAELVGAVIDDLGLDDPVVLGHSMGTQVVAELAARRPELTTIVLLGPVMNPHERRIPVAAWRFLQSSIREPVQVAVLAAAAYLLCGPRWFSRVLPEMMQYRIEDVLPRIRASTLVIRGEFDRLVPREWAEEVAEAIPHARAWEIPDASHSVMHAHAEEVARLCVEHARAPQPDRDEAELRRFPDDEIDRSQEDAPIDDPLGAIRGRVTELAGILVDDDSLIAEGKTQHAEATDPAALQESDTDAGDGDSGPGLFDTPAAR</sequence>
<keyword evidence="3" id="KW-0378">Hydrolase</keyword>
<gene>
    <name evidence="3" type="ORF">C1I64_13475</name>
</gene>
<evidence type="ECO:0000256" key="1">
    <source>
        <dbReference type="SAM" id="MobiDB-lite"/>
    </source>
</evidence>
<dbReference type="Pfam" id="PF12697">
    <property type="entry name" value="Abhydrolase_6"/>
    <property type="match status" value="1"/>
</dbReference>
<dbReference type="RefSeq" id="WP_127887544.1">
    <property type="nucleotide sequence ID" value="NZ_CP028137.1"/>
</dbReference>
<accession>A0A3Q9UZM2</accession>
<dbReference type="InterPro" id="IPR000073">
    <property type="entry name" value="AB_hydrolase_1"/>
</dbReference>
<evidence type="ECO:0000313" key="4">
    <source>
        <dbReference type="Proteomes" id="UP000285317"/>
    </source>
</evidence>
<reference evidence="4" key="1">
    <citation type="submission" date="2018-03" db="EMBL/GenBank/DDBJ databases">
        <title>Bacteriophage NCPPB3778 and a type I-E CRISPR drive the evolution of the US Biological Select Agent, Rathayibacter toxicus.</title>
        <authorList>
            <person name="Davis E.W.II."/>
            <person name="Tabima J.F."/>
            <person name="Weisberg A.J."/>
            <person name="Dantas Lopes L."/>
            <person name="Wiseman M.S."/>
            <person name="Wiseman M.S."/>
            <person name="Pupko T."/>
            <person name="Belcher M.S."/>
            <person name="Sechler A.J."/>
            <person name="Tancos M.A."/>
            <person name="Schroeder B.K."/>
            <person name="Murray T.D."/>
            <person name="Luster D.G."/>
            <person name="Schneider W.L."/>
            <person name="Rogers E."/>
            <person name="Andreote F.D."/>
            <person name="Grunwald N.J."/>
            <person name="Putnam M.L."/>
            <person name="Chang J.H."/>
        </authorList>
    </citation>
    <scope>NUCLEOTIDE SEQUENCE [LARGE SCALE GENOMIC DNA]</scope>
    <source>
        <strain evidence="4">DSM 15932</strain>
    </source>
</reference>
<dbReference type="EMBL" id="CP028137">
    <property type="protein sequence ID" value="AZZ52948.1"/>
    <property type="molecule type" value="Genomic_DNA"/>
</dbReference>
<name>A0A3Q9UZM2_9MICO</name>
<evidence type="ECO:0000259" key="2">
    <source>
        <dbReference type="Pfam" id="PF12697"/>
    </source>
</evidence>
<dbReference type="AlphaFoldDB" id="A0A3Q9UZM2"/>
<dbReference type="GO" id="GO:0046464">
    <property type="term" value="P:acylglycerol catabolic process"/>
    <property type="evidence" value="ECO:0007669"/>
    <property type="project" value="TreeGrafter"/>
</dbReference>
<evidence type="ECO:0000313" key="3">
    <source>
        <dbReference type="EMBL" id="AZZ52948.1"/>
    </source>
</evidence>
<dbReference type="InterPro" id="IPR029058">
    <property type="entry name" value="AB_hydrolase_fold"/>
</dbReference>
<organism evidence="3 4">
    <name type="scientific">Rathayibacter festucae DSM 15932</name>
    <dbReference type="NCBI Taxonomy" id="1328866"/>
    <lineage>
        <taxon>Bacteria</taxon>
        <taxon>Bacillati</taxon>
        <taxon>Actinomycetota</taxon>
        <taxon>Actinomycetes</taxon>
        <taxon>Micrococcales</taxon>
        <taxon>Microbacteriaceae</taxon>
        <taxon>Rathayibacter</taxon>
    </lineage>
</organism>
<dbReference type="InterPro" id="IPR050266">
    <property type="entry name" value="AB_hydrolase_sf"/>
</dbReference>
<feature type="domain" description="AB hydrolase-1" evidence="2">
    <location>
        <begin position="67"/>
        <end position="278"/>
    </location>
</feature>
<dbReference type="GO" id="GO:0047372">
    <property type="term" value="F:monoacylglycerol lipase activity"/>
    <property type="evidence" value="ECO:0007669"/>
    <property type="project" value="TreeGrafter"/>
</dbReference>
<proteinExistence type="predicted"/>
<dbReference type="GO" id="GO:0016020">
    <property type="term" value="C:membrane"/>
    <property type="evidence" value="ECO:0007669"/>
    <property type="project" value="TreeGrafter"/>
</dbReference>